<evidence type="ECO:0000313" key="1">
    <source>
        <dbReference type="EMBL" id="VAW88892.1"/>
    </source>
</evidence>
<dbReference type="EMBL" id="UOFO01000152">
    <property type="protein sequence ID" value="VAW88892.1"/>
    <property type="molecule type" value="Genomic_DNA"/>
</dbReference>
<name>A0A3B0ZNA3_9ZZZZ</name>
<protein>
    <submittedName>
        <fullName evidence="1">Uncharacterized protein</fullName>
    </submittedName>
</protein>
<organism evidence="1">
    <name type="scientific">hydrothermal vent metagenome</name>
    <dbReference type="NCBI Taxonomy" id="652676"/>
    <lineage>
        <taxon>unclassified sequences</taxon>
        <taxon>metagenomes</taxon>
        <taxon>ecological metagenomes</taxon>
    </lineage>
</organism>
<sequence>MIENQSEESIAALVKRVLFGPRAPCQCEEPCSSGEDERRLCTREELERFYTDAQAIYTLLRVHDDYITHSISMSQCPLCREIELRTVEVNNLCGSTKSNIEIHAANVCPLCCRVIKIKKMIPDSPPWVSSNIN</sequence>
<proteinExistence type="predicted"/>
<reference evidence="1" key="1">
    <citation type="submission" date="2018-06" db="EMBL/GenBank/DDBJ databases">
        <authorList>
            <person name="Zhirakovskaya E."/>
        </authorList>
    </citation>
    <scope>NUCLEOTIDE SEQUENCE</scope>
</reference>
<accession>A0A3B0ZNA3</accession>
<gene>
    <name evidence="1" type="ORF">MNBD_GAMMA16-1026</name>
</gene>
<dbReference type="AlphaFoldDB" id="A0A3B0ZNA3"/>